<dbReference type="AlphaFoldDB" id="A0A9W6I0A0"/>
<accession>A0A9W6I0A0</accession>
<protein>
    <submittedName>
        <fullName evidence="1">Uncharacterized protein</fullName>
    </submittedName>
</protein>
<reference evidence="1" key="1">
    <citation type="journal article" date="2014" name="Int. J. Syst. Evol. Microbiol.">
        <title>Complete genome sequence of Corynebacterium casei LMG S-19264T (=DSM 44701T), isolated from a smear-ripened cheese.</title>
        <authorList>
            <consortium name="US DOE Joint Genome Institute (JGI-PGF)"/>
            <person name="Walter F."/>
            <person name="Albersmeier A."/>
            <person name="Kalinowski J."/>
            <person name="Ruckert C."/>
        </authorList>
    </citation>
    <scope>NUCLEOTIDE SEQUENCE</scope>
    <source>
        <strain evidence="1">VKM Ac-2007</strain>
    </source>
</reference>
<dbReference type="Proteomes" id="UP001143474">
    <property type="component" value="Unassembled WGS sequence"/>
</dbReference>
<dbReference type="RefSeq" id="WP_271217309.1">
    <property type="nucleotide sequence ID" value="NZ_BAAAVD010000003.1"/>
</dbReference>
<evidence type="ECO:0000313" key="2">
    <source>
        <dbReference type="Proteomes" id="UP001143474"/>
    </source>
</evidence>
<gene>
    <name evidence="1" type="ORF">GCM10017600_22330</name>
</gene>
<dbReference type="EMBL" id="BSEV01000003">
    <property type="protein sequence ID" value="GLK08828.1"/>
    <property type="molecule type" value="Genomic_DNA"/>
</dbReference>
<sequence length="59" mass="6721">MIKIAQRAGERLLTSLLPSTTAGAFCRPQTYCVECNRSWFKRYWIYADCSTDFTACGDC</sequence>
<name>A0A9W6I0A0_9ACTN</name>
<keyword evidence="2" id="KW-1185">Reference proteome</keyword>
<evidence type="ECO:0000313" key="1">
    <source>
        <dbReference type="EMBL" id="GLK08828.1"/>
    </source>
</evidence>
<reference evidence="1" key="2">
    <citation type="submission" date="2023-01" db="EMBL/GenBank/DDBJ databases">
        <authorList>
            <person name="Sun Q."/>
            <person name="Evtushenko L."/>
        </authorList>
    </citation>
    <scope>NUCLEOTIDE SEQUENCE</scope>
    <source>
        <strain evidence="1">VKM Ac-2007</strain>
    </source>
</reference>
<comment type="caution">
    <text evidence="1">The sequence shown here is derived from an EMBL/GenBank/DDBJ whole genome shotgun (WGS) entry which is preliminary data.</text>
</comment>
<proteinExistence type="predicted"/>
<organism evidence="1 2">
    <name type="scientific">Streptosporangium carneum</name>
    <dbReference type="NCBI Taxonomy" id="47481"/>
    <lineage>
        <taxon>Bacteria</taxon>
        <taxon>Bacillati</taxon>
        <taxon>Actinomycetota</taxon>
        <taxon>Actinomycetes</taxon>
        <taxon>Streptosporangiales</taxon>
        <taxon>Streptosporangiaceae</taxon>
        <taxon>Streptosporangium</taxon>
    </lineage>
</organism>